<evidence type="ECO:0000256" key="5">
    <source>
        <dbReference type="ARBA" id="ARBA00022729"/>
    </source>
</evidence>
<evidence type="ECO:0000256" key="11">
    <source>
        <dbReference type="RuleBase" id="RU003357"/>
    </source>
</evidence>
<dbReference type="InterPro" id="IPR012910">
    <property type="entry name" value="Plug_dom"/>
</dbReference>
<dbReference type="RefSeq" id="WP_014856096.1">
    <property type="nucleotide sequence ID" value="NC_018178.1"/>
</dbReference>
<evidence type="ECO:0000256" key="4">
    <source>
        <dbReference type="ARBA" id="ARBA00022692"/>
    </source>
</evidence>
<dbReference type="InterPro" id="IPR036942">
    <property type="entry name" value="Beta-barrel_TonB_sf"/>
</dbReference>
<dbReference type="STRING" id="1191523.MROS_1425"/>
<organism evidence="14 15">
    <name type="scientific">Melioribacter roseus (strain DSM 23840 / JCM 17771 / VKM B-2668 / P3M-2)</name>
    <dbReference type="NCBI Taxonomy" id="1191523"/>
    <lineage>
        <taxon>Bacteria</taxon>
        <taxon>Pseudomonadati</taxon>
        <taxon>Ignavibacteriota</taxon>
        <taxon>Ignavibacteria</taxon>
        <taxon>Ignavibacteriales</taxon>
        <taxon>Melioribacteraceae</taxon>
        <taxon>Melioribacter</taxon>
    </lineage>
</organism>
<protein>
    <submittedName>
        <fullName evidence="14">TonB-dependent receptor</fullName>
    </submittedName>
</protein>
<dbReference type="Gene3D" id="2.60.40.1120">
    <property type="entry name" value="Carboxypeptidase-like, regulatory domain"/>
    <property type="match status" value="1"/>
</dbReference>
<dbReference type="PANTHER" id="PTHR30069">
    <property type="entry name" value="TONB-DEPENDENT OUTER MEMBRANE RECEPTOR"/>
    <property type="match status" value="1"/>
</dbReference>
<keyword evidence="15" id="KW-1185">Reference proteome</keyword>
<dbReference type="EMBL" id="CP003557">
    <property type="protein sequence ID" value="AFN74662.1"/>
    <property type="molecule type" value="Genomic_DNA"/>
</dbReference>
<evidence type="ECO:0000256" key="10">
    <source>
        <dbReference type="PROSITE-ProRule" id="PRU01360"/>
    </source>
</evidence>
<keyword evidence="7 10" id="KW-0472">Membrane</keyword>
<dbReference type="OrthoDB" id="1109239at2"/>
<gene>
    <name evidence="14" type="ordered locus">MROS_1425</name>
</gene>
<dbReference type="Gene3D" id="2.40.170.20">
    <property type="entry name" value="TonB-dependent receptor, beta-barrel domain"/>
    <property type="match status" value="1"/>
</dbReference>
<dbReference type="PROSITE" id="PS52016">
    <property type="entry name" value="TONB_DEPENDENT_REC_3"/>
    <property type="match status" value="1"/>
</dbReference>
<dbReference type="InterPro" id="IPR037066">
    <property type="entry name" value="Plug_dom_sf"/>
</dbReference>
<feature type="domain" description="TonB-dependent receptor plug" evidence="13">
    <location>
        <begin position="113"/>
        <end position="215"/>
    </location>
</feature>
<keyword evidence="4 10" id="KW-0812">Transmembrane</keyword>
<keyword evidence="6 11" id="KW-0798">TonB box</keyword>
<evidence type="ECO:0000256" key="1">
    <source>
        <dbReference type="ARBA" id="ARBA00004571"/>
    </source>
</evidence>
<evidence type="ECO:0000259" key="13">
    <source>
        <dbReference type="Pfam" id="PF07715"/>
    </source>
</evidence>
<keyword evidence="2 10" id="KW-0813">Transport</keyword>
<evidence type="ECO:0000313" key="15">
    <source>
        <dbReference type="Proteomes" id="UP000009011"/>
    </source>
</evidence>
<dbReference type="GO" id="GO:0009279">
    <property type="term" value="C:cell outer membrane"/>
    <property type="evidence" value="ECO:0007669"/>
    <property type="project" value="UniProtKB-SubCell"/>
</dbReference>
<dbReference type="GO" id="GO:0044718">
    <property type="term" value="P:siderophore transmembrane transport"/>
    <property type="evidence" value="ECO:0007669"/>
    <property type="project" value="TreeGrafter"/>
</dbReference>
<dbReference type="SUPFAM" id="SSF56935">
    <property type="entry name" value="Porins"/>
    <property type="match status" value="1"/>
</dbReference>
<evidence type="ECO:0000256" key="2">
    <source>
        <dbReference type="ARBA" id="ARBA00022448"/>
    </source>
</evidence>
<dbReference type="SUPFAM" id="SSF49464">
    <property type="entry name" value="Carboxypeptidase regulatory domain-like"/>
    <property type="match status" value="1"/>
</dbReference>
<keyword evidence="3 10" id="KW-1134">Transmembrane beta strand</keyword>
<dbReference type="InterPro" id="IPR000531">
    <property type="entry name" value="Beta-barrel_TonB"/>
</dbReference>
<keyword evidence="9 10" id="KW-0998">Cell outer membrane</keyword>
<dbReference type="eggNOG" id="COG4771">
    <property type="taxonomic scope" value="Bacteria"/>
</dbReference>
<evidence type="ECO:0000256" key="3">
    <source>
        <dbReference type="ARBA" id="ARBA00022452"/>
    </source>
</evidence>
<keyword evidence="8 14" id="KW-0675">Receptor</keyword>
<evidence type="ECO:0000313" key="14">
    <source>
        <dbReference type="EMBL" id="AFN74662.1"/>
    </source>
</evidence>
<sequence length="760" mass="85687">MKKLIISIFISLTGIIAQTRFQGRVVDAAGNPIPDVNVLVAGTSYGTSSDKNGIFKLDYPLKSGDEISFSCIGFEAKTVKYNPSINFLTVRLQPKEYSSEAVVVTGTRNLKKLKDTPVRTELISEKEIKKCGYVSLKEVLMEQTGLAVINNHGSGIQIQGLDPDYTLILIDGEPAIGRTAGTIELSRFDVANLKQIEIVKGPSSSLYGSEALAGVVNLITSFPEVPEKIALYAQTGTHNSYQLNGDLYKSFGKFKGSLFLNTRGTEGFDLTPGSISKTAPEYDNILINPKLEYSFDESNSLKINVRYFNENQNNLAEITENDRTVILKDEDRLRDVNISLNYSGKLSNSYSHQSRLYASNYFTESKLNYQIGGEQYEYSRFDQYYYKAEYSGNLLIDQTNLTTFGTGYVKESINADRIDKEADDINSHFVFLQHEWIPSRFVDIVGGLRYDYHSKYSSRISPKISAAIKPYDFLKFNVSVGSGFKAPTLQQLYLNFTNPQVGYSVYGATNFLYYFNKLLEEGQIDRILINPENINKLNAENSWSLNFAVEYEHSENFWASLNLFRNNVRDLIDATPIAIKKNGQGLYTYFNLNKIYTQGIESEIRITLYDYIKMSAGYQYLDAVDEEVLEKVKAGEYFRLTESGRLKKITESDYGGLFNRSKHSGNIRLAYDNETYGVFAALTGILKGKYGYYDRNGNGILDDKSEYAAGYAVWNFALNKSINDHLALQLRIENLLDRKLSGQNMNLSGRIIYAGISINY</sequence>
<evidence type="ECO:0000256" key="6">
    <source>
        <dbReference type="ARBA" id="ARBA00023077"/>
    </source>
</evidence>
<dbReference type="KEGG" id="mro:MROS_1425"/>
<dbReference type="PANTHER" id="PTHR30069:SF29">
    <property type="entry name" value="HEMOGLOBIN AND HEMOGLOBIN-HAPTOGLOBIN-BINDING PROTEIN 1-RELATED"/>
    <property type="match status" value="1"/>
</dbReference>
<name>I6YVQ6_MELRP</name>
<comment type="subcellular location">
    <subcellularLocation>
        <location evidence="1 10">Cell outer membrane</location>
        <topology evidence="1 10">Multi-pass membrane protein</topology>
    </subcellularLocation>
</comment>
<dbReference type="InterPro" id="IPR039426">
    <property type="entry name" value="TonB-dep_rcpt-like"/>
</dbReference>
<dbReference type="PATRIC" id="fig|1191523.3.peg.1512"/>
<dbReference type="InterPro" id="IPR008969">
    <property type="entry name" value="CarboxyPept-like_regulatory"/>
</dbReference>
<dbReference type="Pfam" id="PF13715">
    <property type="entry name" value="CarbopepD_reg_2"/>
    <property type="match status" value="1"/>
</dbReference>
<dbReference type="Pfam" id="PF07715">
    <property type="entry name" value="Plug"/>
    <property type="match status" value="1"/>
</dbReference>
<comment type="similarity">
    <text evidence="10 11">Belongs to the TonB-dependent receptor family.</text>
</comment>
<accession>I6YVQ6</accession>
<evidence type="ECO:0000256" key="7">
    <source>
        <dbReference type="ARBA" id="ARBA00023136"/>
    </source>
</evidence>
<reference evidence="14 15" key="1">
    <citation type="journal article" date="2013" name="PLoS ONE">
        <title>Genomic analysis of Melioribacter roseus, facultatively anaerobic organotrophic bacterium representing a novel deep lineage within Bacteriodetes/Chlorobi group.</title>
        <authorList>
            <person name="Kadnikov V.V."/>
            <person name="Mardanov A.V."/>
            <person name="Podosokorskaya O.A."/>
            <person name="Gavrilov S.N."/>
            <person name="Kublanov I.V."/>
            <person name="Beletsky A.V."/>
            <person name="Bonch-Osmolovskaya E.A."/>
            <person name="Ravin N.V."/>
        </authorList>
    </citation>
    <scope>NUCLEOTIDE SEQUENCE [LARGE SCALE GENOMIC DNA]</scope>
    <source>
        <strain evidence="15">JCM 17771 / P3M-2</strain>
    </source>
</reference>
<dbReference type="GO" id="GO:0015344">
    <property type="term" value="F:siderophore uptake transmembrane transporter activity"/>
    <property type="evidence" value="ECO:0007669"/>
    <property type="project" value="TreeGrafter"/>
</dbReference>
<dbReference type="HOGENOM" id="CLU_008287_18_0_10"/>
<dbReference type="AlphaFoldDB" id="I6YVQ6"/>
<proteinExistence type="inferred from homology"/>
<evidence type="ECO:0000256" key="8">
    <source>
        <dbReference type="ARBA" id="ARBA00023170"/>
    </source>
</evidence>
<evidence type="ECO:0000259" key="12">
    <source>
        <dbReference type="Pfam" id="PF00593"/>
    </source>
</evidence>
<evidence type="ECO:0000256" key="9">
    <source>
        <dbReference type="ARBA" id="ARBA00023237"/>
    </source>
</evidence>
<dbReference type="Pfam" id="PF00593">
    <property type="entry name" value="TonB_dep_Rec_b-barrel"/>
    <property type="match status" value="1"/>
</dbReference>
<dbReference type="Proteomes" id="UP000009011">
    <property type="component" value="Chromosome"/>
</dbReference>
<dbReference type="Gene3D" id="2.170.130.10">
    <property type="entry name" value="TonB-dependent receptor, plug domain"/>
    <property type="match status" value="1"/>
</dbReference>
<dbReference type="CDD" id="cd01347">
    <property type="entry name" value="ligand_gated_channel"/>
    <property type="match status" value="1"/>
</dbReference>
<keyword evidence="5" id="KW-0732">Signal</keyword>
<feature type="domain" description="TonB-dependent receptor-like beta-barrel" evidence="12">
    <location>
        <begin position="241"/>
        <end position="735"/>
    </location>
</feature>